<dbReference type="Gene3D" id="3.30.420.40">
    <property type="match status" value="1"/>
</dbReference>
<keyword evidence="3" id="KW-0963">Cytoplasm</keyword>
<comment type="catalytic activity">
    <reaction evidence="3">
        <text>D-glucose + ATP = D-glucose 6-phosphate + ADP + H(+)</text>
        <dbReference type="Rhea" id="RHEA:17825"/>
        <dbReference type="ChEBI" id="CHEBI:4167"/>
        <dbReference type="ChEBI" id="CHEBI:15378"/>
        <dbReference type="ChEBI" id="CHEBI:30616"/>
        <dbReference type="ChEBI" id="CHEBI:61548"/>
        <dbReference type="ChEBI" id="CHEBI:456216"/>
        <dbReference type="EC" id="2.7.1.2"/>
    </reaction>
</comment>
<dbReference type="PANTHER" id="PTHR47690">
    <property type="entry name" value="GLUCOKINASE"/>
    <property type="match status" value="1"/>
</dbReference>
<keyword evidence="2 3" id="KW-0418">Kinase</keyword>
<sequence length="324" mass="33996">MQAGTFPRLVGDIGGTNARFGWIESENSPLTDIDTLPGADYPTIVAAIRAYLAKHGKSQPRWCSIGIANPVVGDVVKMTNHDWAFSISGVQAELKLDRFLVINDFTALALSLPAMEPSDLRQVGQGTAVPGAPLALLGAGTGLGVSGLLPAGSGHRAIPINGEGGHVTLAAIDEREEKVVAILRRRFGHASAERALSGPGIENLHQAVCELAGVKDAQPLNAAQITDRATGGSDPHCVEAMDLFFSFLGTIAGNLALSLGSLGGLYIGGGIVPRLGDAIDRSRFRQSFESKGRFRQYVQQIPTYVLQSKVSPGLIGAARALDDL</sequence>
<dbReference type="CDD" id="cd24008">
    <property type="entry name" value="ASKHA_NBD_GLK"/>
    <property type="match status" value="1"/>
</dbReference>
<keyword evidence="6" id="KW-1185">Reference proteome</keyword>
<evidence type="ECO:0000256" key="3">
    <source>
        <dbReference type="HAMAP-Rule" id="MF_00524"/>
    </source>
</evidence>
<dbReference type="Proteomes" id="UP000267464">
    <property type="component" value="Unassembled WGS sequence"/>
</dbReference>
<evidence type="ECO:0000256" key="1">
    <source>
        <dbReference type="ARBA" id="ARBA00022679"/>
    </source>
</evidence>
<dbReference type="InterPro" id="IPR043129">
    <property type="entry name" value="ATPase_NBD"/>
</dbReference>
<dbReference type="InterPro" id="IPR050201">
    <property type="entry name" value="Bacterial_glucokinase"/>
</dbReference>
<keyword evidence="3" id="KW-0067">ATP-binding</keyword>
<dbReference type="GO" id="GO:0005536">
    <property type="term" value="F:D-glucose binding"/>
    <property type="evidence" value="ECO:0007669"/>
    <property type="project" value="InterPro"/>
</dbReference>
<comment type="subcellular location">
    <subcellularLocation>
        <location evidence="3">Cytoplasm</location>
    </subcellularLocation>
</comment>
<dbReference type="InterPro" id="IPR003836">
    <property type="entry name" value="Glucokinase"/>
</dbReference>
<keyword evidence="3" id="KW-0324">Glycolysis</keyword>
<organism evidence="5 6">
    <name type="scientific">Piscinibacter terrae</name>
    <dbReference type="NCBI Taxonomy" id="2496871"/>
    <lineage>
        <taxon>Bacteria</taxon>
        <taxon>Pseudomonadati</taxon>
        <taxon>Pseudomonadota</taxon>
        <taxon>Betaproteobacteria</taxon>
        <taxon>Burkholderiales</taxon>
        <taxon>Sphaerotilaceae</taxon>
        <taxon>Piscinibacter</taxon>
    </lineage>
</organism>
<dbReference type="HAMAP" id="MF_00524">
    <property type="entry name" value="Glucokinase"/>
    <property type="match status" value="1"/>
</dbReference>
<gene>
    <name evidence="3" type="primary">glk</name>
    <name evidence="5" type="ORF">DZC73_21555</name>
</gene>
<keyword evidence="3" id="KW-0547">Nucleotide-binding</keyword>
<comment type="similarity">
    <text evidence="3 4">Belongs to the bacterial glucokinase family.</text>
</comment>
<dbReference type="GO" id="GO:0006096">
    <property type="term" value="P:glycolytic process"/>
    <property type="evidence" value="ECO:0007669"/>
    <property type="project" value="UniProtKB-UniRule"/>
</dbReference>
<dbReference type="SUPFAM" id="SSF53067">
    <property type="entry name" value="Actin-like ATPase domain"/>
    <property type="match status" value="1"/>
</dbReference>
<feature type="binding site" evidence="3">
    <location>
        <begin position="11"/>
        <end position="16"/>
    </location>
    <ligand>
        <name>ATP</name>
        <dbReference type="ChEBI" id="CHEBI:30616"/>
    </ligand>
</feature>
<evidence type="ECO:0000256" key="4">
    <source>
        <dbReference type="RuleBase" id="RU004046"/>
    </source>
</evidence>
<dbReference type="NCBIfam" id="TIGR00749">
    <property type="entry name" value="glk"/>
    <property type="match status" value="1"/>
</dbReference>
<dbReference type="EMBL" id="QUSW01000006">
    <property type="protein sequence ID" value="RQP22874.1"/>
    <property type="molecule type" value="Genomic_DNA"/>
</dbReference>
<dbReference type="PANTHER" id="PTHR47690:SF1">
    <property type="entry name" value="GLUCOKINASE"/>
    <property type="match status" value="1"/>
</dbReference>
<proteinExistence type="inferred from homology"/>
<dbReference type="OrthoDB" id="257751at2"/>
<reference evidence="5 6" key="2">
    <citation type="submission" date="2018-12" db="EMBL/GenBank/DDBJ databases">
        <title>Rhizobacter gummiphilus sp. nov., a rubber-degrading bacterium isolated from the soil of a botanical garden in Japan.</title>
        <authorList>
            <person name="Shunsuke S.S."/>
        </authorList>
    </citation>
    <scope>NUCLEOTIDE SEQUENCE [LARGE SCALE GENOMIC DNA]</scope>
    <source>
        <strain evidence="5 6">S-16</strain>
    </source>
</reference>
<comment type="caution">
    <text evidence="5">The sequence shown here is derived from an EMBL/GenBank/DDBJ whole genome shotgun (WGS) entry which is preliminary data.</text>
</comment>
<evidence type="ECO:0000313" key="5">
    <source>
        <dbReference type="EMBL" id="RQP22874.1"/>
    </source>
</evidence>
<dbReference type="Pfam" id="PF02685">
    <property type="entry name" value="Glucokinase"/>
    <property type="match status" value="1"/>
</dbReference>
<accession>A0A3N7HL89</accession>
<dbReference type="GO" id="GO:0004340">
    <property type="term" value="F:glucokinase activity"/>
    <property type="evidence" value="ECO:0007669"/>
    <property type="project" value="UniProtKB-UniRule"/>
</dbReference>
<dbReference type="AlphaFoldDB" id="A0A3N7HL89"/>
<keyword evidence="1 3" id="KW-0808">Transferase</keyword>
<dbReference type="Gene3D" id="3.40.367.20">
    <property type="match status" value="1"/>
</dbReference>
<reference evidence="5 6" key="1">
    <citation type="submission" date="2018-08" db="EMBL/GenBank/DDBJ databases">
        <authorList>
            <person name="Khan S.A."/>
            <person name="Jeon C.O."/>
            <person name="Chun B.H."/>
            <person name="Jeong S.E."/>
        </authorList>
    </citation>
    <scope>NUCLEOTIDE SEQUENCE [LARGE SCALE GENOMIC DNA]</scope>
    <source>
        <strain evidence="5 6">S-16</strain>
    </source>
</reference>
<name>A0A3N7HL89_9BURK</name>
<dbReference type="NCBIfam" id="NF001416">
    <property type="entry name" value="PRK00292.1-3"/>
    <property type="match status" value="1"/>
</dbReference>
<evidence type="ECO:0000313" key="6">
    <source>
        <dbReference type="Proteomes" id="UP000267464"/>
    </source>
</evidence>
<protein>
    <recommendedName>
        <fullName evidence="3">Glucokinase</fullName>
        <ecNumber evidence="3">2.7.1.2</ecNumber>
    </recommendedName>
    <alternativeName>
        <fullName evidence="3">Glucose kinase</fullName>
    </alternativeName>
</protein>
<dbReference type="GO" id="GO:0005524">
    <property type="term" value="F:ATP binding"/>
    <property type="evidence" value="ECO:0007669"/>
    <property type="project" value="UniProtKB-UniRule"/>
</dbReference>
<dbReference type="GO" id="GO:0005829">
    <property type="term" value="C:cytosol"/>
    <property type="evidence" value="ECO:0007669"/>
    <property type="project" value="TreeGrafter"/>
</dbReference>
<evidence type="ECO:0000256" key="2">
    <source>
        <dbReference type="ARBA" id="ARBA00022777"/>
    </source>
</evidence>
<dbReference type="RefSeq" id="WP_124542452.1">
    <property type="nucleotide sequence ID" value="NZ_QUSW01000006.1"/>
</dbReference>
<dbReference type="EC" id="2.7.1.2" evidence="3"/>